<feature type="domain" description="Peptidoglycan binding-like" evidence="2">
    <location>
        <begin position="45"/>
        <end position="103"/>
    </location>
</feature>
<evidence type="ECO:0000259" key="2">
    <source>
        <dbReference type="Pfam" id="PF01471"/>
    </source>
</evidence>
<dbReference type="Gene3D" id="1.10.530.10">
    <property type="match status" value="1"/>
</dbReference>
<keyword evidence="1" id="KW-0732">Signal</keyword>
<accession>A0ABW1KPL6</accession>
<sequence>MTTAMCAALVLLVSSALWPMSSVSAVLETSAATLCDVDLEYSESGSCVERLQRRLNELGLNCGNQLSVDGAFGAATRMRVFAFQGRNRMTMTGEVGSVTRSKLANPDQGLGVACDSTVESQIRAVFPDSIANKAVRVARCESGLNPIAVGLNTNGTKDVGVFQFNTGGTLQEYLPGATLAVKVDNALSSADNIHAAYDLYRARGWQPWTCGNA</sequence>
<dbReference type="SUPFAM" id="SSF47090">
    <property type="entry name" value="PGBD-like"/>
    <property type="match status" value="1"/>
</dbReference>
<gene>
    <name evidence="4" type="ORF">ACFP2T_47375</name>
</gene>
<dbReference type="EMBL" id="JBHSPR010000115">
    <property type="protein sequence ID" value="MFC6023762.1"/>
    <property type="molecule type" value="Genomic_DNA"/>
</dbReference>
<dbReference type="Pfam" id="PF18896">
    <property type="entry name" value="SLT_3"/>
    <property type="match status" value="1"/>
</dbReference>
<reference evidence="5" key="1">
    <citation type="journal article" date="2019" name="Int. J. Syst. Evol. Microbiol.">
        <title>The Global Catalogue of Microorganisms (GCM) 10K type strain sequencing project: providing services to taxonomists for standard genome sequencing and annotation.</title>
        <authorList>
            <consortium name="The Broad Institute Genomics Platform"/>
            <consortium name="The Broad Institute Genome Sequencing Center for Infectious Disease"/>
            <person name="Wu L."/>
            <person name="Ma J."/>
        </authorList>
    </citation>
    <scope>NUCLEOTIDE SEQUENCE [LARGE SCALE GENOMIC DNA]</scope>
    <source>
        <strain evidence="5">ZS-35-S2</strain>
    </source>
</reference>
<dbReference type="Gene3D" id="1.10.101.10">
    <property type="entry name" value="PGBD-like superfamily/PGBD"/>
    <property type="match status" value="1"/>
</dbReference>
<dbReference type="InterPro" id="IPR043992">
    <property type="entry name" value="SLT_3"/>
</dbReference>
<feature type="signal peptide" evidence="1">
    <location>
        <begin position="1"/>
        <end position="25"/>
    </location>
</feature>
<dbReference type="SUPFAM" id="SSF53955">
    <property type="entry name" value="Lysozyme-like"/>
    <property type="match status" value="1"/>
</dbReference>
<dbReference type="Proteomes" id="UP001596203">
    <property type="component" value="Unassembled WGS sequence"/>
</dbReference>
<protein>
    <submittedName>
        <fullName evidence="4">Peptidoglycan-binding protein</fullName>
    </submittedName>
</protein>
<name>A0ABW1KPL6_9ACTN</name>
<keyword evidence="5" id="KW-1185">Reference proteome</keyword>
<evidence type="ECO:0000256" key="1">
    <source>
        <dbReference type="SAM" id="SignalP"/>
    </source>
</evidence>
<organism evidence="4 5">
    <name type="scientific">Plantactinospora solaniradicis</name>
    <dbReference type="NCBI Taxonomy" id="1723736"/>
    <lineage>
        <taxon>Bacteria</taxon>
        <taxon>Bacillati</taxon>
        <taxon>Actinomycetota</taxon>
        <taxon>Actinomycetes</taxon>
        <taxon>Micromonosporales</taxon>
        <taxon>Micromonosporaceae</taxon>
        <taxon>Plantactinospora</taxon>
    </lineage>
</organism>
<dbReference type="InterPro" id="IPR036366">
    <property type="entry name" value="PGBDSf"/>
</dbReference>
<evidence type="ECO:0000313" key="4">
    <source>
        <dbReference type="EMBL" id="MFC6023762.1"/>
    </source>
</evidence>
<evidence type="ECO:0000313" key="5">
    <source>
        <dbReference type="Proteomes" id="UP001596203"/>
    </source>
</evidence>
<dbReference type="InterPro" id="IPR002477">
    <property type="entry name" value="Peptidoglycan-bd-like"/>
</dbReference>
<evidence type="ECO:0000259" key="3">
    <source>
        <dbReference type="Pfam" id="PF18896"/>
    </source>
</evidence>
<feature type="domain" description="Transglycosylase SLT" evidence="3">
    <location>
        <begin position="131"/>
        <end position="209"/>
    </location>
</feature>
<dbReference type="InterPro" id="IPR023346">
    <property type="entry name" value="Lysozyme-like_dom_sf"/>
</dbReference>
<comment type="caution">
    <text evidence="4">The sequence shown here is derived from an EMBL/GenBank/DDBJ whole genome shotgun (WGS) entry which is preliminary data.</text>
</comment>
<feature type="chain" id="PRO_5046872010" evidence="1">
    <location>
        <begin position="26"/>
        <end position="213"/>
    </location>
</feature>
<dbReference type="Pfam" id="PF01471">
    <property type="entry name" value="PG_binding_1"/>
    <property type="match status" value="1"/>
</dbReference>
<proteinExistence type="predicted"/>
<dbReference type="InterPro" id="IPR036365">
    <property type="entry name" value="PGBD-like_sf"/>
</dbReference>
<dbReference type="RefSeq" id="WP_377434508.1">
    <property type="nucleotide sequence ID" value="NZ_JBHSPR010000115.1"/>
</dbReference>